<dbReference type="InterPro" id="IPR051099">
    <property type="entry name" value="AGR/TXD"/>
</dbReference>
<dbReference type="InterPro" id="IPR013766">
    <property type="entry name" value="Thioredoxin_domain"/>
</dbReference>
<proteinExistence type="predicted"/>
<protein>
    <submittedName>
        <fullName evidence="4">Thioredoxin family protein</fullName>
    </submittedName>
</protein>
<evidence type="ECO:0000313" key="4">
    <source>
        <dbReference type="EMBL" id="WPU94711.1"/>
    </source>
</evidence>
<dbReference type="Pfam" id="PF13098">
    <property type="entry name" value="Thioredoxin_2"/>
    <property type="match status" value="1"/>
</dbReference>
<dbReference type="SUPFAM" id="SSF52833">
    <property type="entry name" value="Thioredoxin-like"/>
    <property type="match status" value="1"/>
</dbReference>
<dbReference type="RefSeq" id="WP_321563827.1">
    <property type="nucleotide sequence ID" value="NZ_CP139558.1"/>
</dbReference>
<organism evidence="4 5">
    <name type="scientific">Mucilaginibacter sabulilitoris</name>
    <dbReference type="NCBI Taxonomy" id="1173583"/>
    <lineage>
        <taxon>Bacteria</taxon>
        <taxon>Pseudomonadati</taxon>
        <taxon>Bacteroidota</taxon>
        <taxon>Sphingobacteriia</taxon>
        <taxon>Sphingobacteriales</taxon>
        <taxon>Sphingobacteriaceae</taxon>
        <taxon>Mucilaginibacter</taxon>
    </lineage>
</organism>
<name>A0ABZ0TPI4_9SPHI</name>
<feature type="signal peptide" evidence="2">
    <location>
        <begin position="1"/>
        <end position="24"/>
    </location>
</feature>
<sequence>MILNRKNSGLICALILLLSGHIYAQQPTEKRSVIFYDSFNAALSTAKQQHKPVFVDAYAVWCAPCQQLKKTTFKNKALAVYFNSHFVNVSIDVEKGEGEKFAELYNVNSYPTLLFIDEDGKVIAKTEGFVEAKSLLKTAVSIK</sequence>
<feature type="domain" description="Thioredoxin" evidence="3">
    <location>
        <begin position="24"/>
        <end position="143"/>
    </location>
</feature>
<dbReference type="EMBL" id="CP139558">
    <property type="protein sequence ID" value="WPU94711.1"/>
    <property type="molecule type" value="Genomic_DNA"/>
</dbReference>
<evidence type="ECO:0000256" key="1">
    <source>
        <dbReference type="ARBA" id="ARBA00022729"/>
    </source>
</evidence>
<accession>A0ABZ0TPI4</accession>
<feature type="chain" id="PRO_5047235483" evidence="2">
    <location>
        <begin position="25"/>
        <end position="143"/>
    </location>
</feature>
<evidence type="ECO:0000256" key="2">
    <source>
        <dbReference type="SAM" id="SignalP"/>
    </source>
</evidence>
<keyword evidence="5" id="KW-1185">Reference proteome</keyword>
<dbReference type="InterPro" id="IPR012336">
    <property type="entry name" value="Thioredoxin-like_fold"/>
</dbReference>
<dbReference type="InterPro" id="IPR036249">
    <property type="entry name" value="Thioredoxin-like_sf"/>
</dbReference>
<evidence type="ECO:0000259" key="3">
    <source>
        <dbReference type="PROSITE" id="PS51352"/>
    </source>
</evidence>
<dbReference type="Gene3D" id="3.40.30.10">
    <property type="entry name" value="Glutaredoxin"/>
    <property type="match status" value="1"/>
</dbReference>
<dbReference type="PANTHER" id="PTHR15337">
    <property type="entry name" value="ANTERIOR GRADIENT PROTEIN-RELATED"/>
    <property type="match status" value="1"/>
</dbReference>
<reference evidence="4 5" key="1">
    <citation type="submission" date="2023-11" db="EMBL/GenBank/DDBJ databases">
        <title>Analysis of the Genomes of Mucilaginibacter gossypii cycad 4 and M. sabulilitoris SNA2: microbes with the potential for plant growth promotion.</title>
        <authorList>
            <person name="Hirsch A.M."/>
            <person name="Humm E."/>
            <person name="Rubbi M."/>
            <person name="Del Vecchio G."/>
            <person name="Ha S.M."/>
            <person name="Pellegrini M."/>
            <person name="Gunsalus R.P."/>
        </authorList>
    </citation>
    <scope>NUCLEOTIDE SEQUENCE [LARGE SCALE GENOMIC DNA]</scope>
    <source>
        <strain evidence="4 5">SNA2</strain>
    </source>
</reference>
<dbReference type="PANTHER" id="PTHR15337:SF11">
    <property type="entry name" value="THIOREDOXIN DOMAIN-CONTAINING PROTEIN"/>
    <property type="match status" value="1"/>
</dbReference>
<keyword evidence="1 2" id="KW-0732">Signal</keyword>
<gene>
    <name evidence="4" type="ORF">SNE25_04150</name>
</gene>
<evidence type="ECO:0000313" key="5">
    <source>
        <dbReference type="Proteomes" id="UP001324380"/>
    </source>
</evidence>
<dbReference type="Proteomes" id="UP001324380">
    <property type="component" value="Chromosome"/>
</dbReference>
<dbReference type="PROSITE" id="PS51352">
    <property type="entry name" value="THIOREDOXIN_2"/>
    <property type="match status" value="1"/>
</dbReference>